<feature type="compositionally biased region" description="Low complexity" evidence="1">
    <location>
        <begin position="59"/>
        <end position="74"/>
    </location>
</feature>
<gene>
    <name evidence="2" type="ORF">BOX15_Mlig014762g2</name>
</gene>
<evidence type="ECO:0000313" key="3">
    <source>
        <dbReference type="Proteomes" id="UP000215902"/>
    </source>
</evidence>
<dbReference type="EMBL" id="NIVC01000774">
    <property type="protein sequence ID" value="PAA76984.1"/>
    <property type="molecule type" value="Genomic_DNA"/>
</dbReference>
<evidence type="ECO:0000313" key="2">
    <source>
        <dbReference type="EMBL" id="PAA76984.1"/>
    </source>
</evidence>
<comment type="caution">
    <text evidence="2">The sequence shown here is derived from an EMBL/GenBank/DDBJ whole genome shotgun (WGS) entry which is preliminary data.</text>
</comment>
<feature type="region of interest" description="Disordered" evidence="1">
    <location>
        <begin position="37"/>
        <end position="132"/>
    </location>
</feature>
<name>A0A267FUT8_9PLAT</name>
<protein>
    <submittedName>
        <fullName evidence="2">Uncharacterized protein</fullName>
    </submittedName>
</protein>
<feature type="compositionally biased region" description="Low complexity" evidence="1">
    <location>
        <begin position="155"/>
        <end position="166"/>
    </location>
</feature>
<feature type="region of interest" description="Disordered" evidence="1">
    <location>
        <begin position="243"/>
        <end position="267"/>
    </location>
</feature>
<evidence type="ECO:0000256" key="1">
    <source>
        <dbReference type="SAM" id="MobiDB-lite"/>
    </source>
</evidence>
<keyword evidence="3" id="KW-1185">Reference proteome</keyword>
<reference evidence="2 3" key="1">
    <citation type="submission" date="2017-06" db="EMBL/GenBank/DDBJ databases">
        <title>A platform for efficient transgenesis in Macrostomum lignano, a flatworm model organism for stem cell research.</title>
        <authorList>
            <person name="Berezikov E."/>
        </authorList>
    </citation>
    <scope>NUCLEOTIDE SEQUENCE [LARGE SCALE GENOMIC DNA]</scope>
    <source>
        <strain evidence="2">DV1</strain>
        <tissue evidence="2">Whole organism</tissue>
    </source>
</reference>
<accession>A0A267FUT8</accession>
<feature type="region of interest" description="Disordered" evidence="1">
    <location>
        <begin position="149"/>
        <end position="175"/>
    </location>
</feature>
<dbReference type="AlphaFoldDB" id="A0A267FUT8"/>
<dbReference type="Proteomes" id="UP000215902">
    <property type="component" value="Unassembled WGS sequence"/>
</dbReference>
<sequence length="278" mass="30265">MMMTCRRLSRSWSLKLHRRKPRQVVGCMATKLPLPQISPVRSATGGSPLPSPSALANYSSSGQSDSGDSSALSQRTVIEVSAQKPTSPQQQQQQPASYDSMFPARRPSQTSGLRQPTAIPKLAPTPPPAQLAQPSNLAAAALNGGEKSLSASALPAPRCSHRSSSSSRRRRLPWPLRRLSPPVPCRGVSVARVTKPTAQQEVAAAAPAASHRHRQQLLARLCCRLLRLIQLIRRRNRGFLRHRCNSSRQQQPAAYRSRGPAFQGSPRPLLRALGRSLV</sequence>
<organism evidence="2 3">
    <name type="scientific">Macrostomum lignano</name>
    <dbReference type="NCBI Taxonomy" id="282301"/>
    <lineage>
        <taxon>Eukaryota</taxon>
        <taxon>Metazoa</taxon>
        <taxon>Spiralia</taxon>
        <taxon>Lophotrochozoa</taxon>
        <taxon>Platyhelminthes</taxon>
        <taxon>Rhabditophora</taxon>
        <taxon>Macrostomorpha</taxon>
        <taxon>Macrostomida</taxon>
        <taxon>Macrostomidae</taxon>
        <taxon>Macrostomum</taxon>
    </lineage>
</organism>
<proteinExistence type="predicted"/>